<dbReference type="CDD" id="cd03244">
    <property type="entry name" value="ABCC_MRP_domain2"/>
    <property type="match status" value="1"/>
</dbReference>
<dbReference type="FunFam" id="3.40.50.300:FF:002145">
    <property type="entry name" value="ABC transporter (MsbA subfamily)"/>
    <property type="match status" value="1"/>
</dbReference>
<comment type="caution">
    <text evidence="15">The sequence shown here is derived from an EMBL/GenBank/DDBJ whole genome shotgun (WGS) entry which is preliminary data.</text>
</comment>
<feature type="domain" description="ABC transmembrane type-1" evidence="14">
    <location>
        <begin position="773"/>
        <end position="909"/>
    </location>
</feature>
<keyword evidence="7" id="KW-0067">ATP-binding</keyword>
<dbReference type="InterPro" id="IPR044726">
    <property type="entry name" value="ABCC_6TM_D2"/>
</dbReference>
<dbReference type="SUPFAM" id="SSF52540">
    <property type="entry name" value="P-loop containing nucleoside triphosphate hydrolases"/>
    <property type="match status" value="2"/>
</dbReference>
<dbReference type="InterPro" id="IPR017871">
    <property type="entry name" value="ABC_transporter-like_CS"/>
</dbReference>
<dbReference type="Proteomes" id="UP000622797">
    <property type="component" value="Unassembled WGS sequence"/>
</dbReference>
<feature type="transmembrane region" description="Helical" evidence="12">
    <location>
        <begin position="24"/>
        <end position="43"/>
    </location>
</feature>
<gene>
    <name evidence="15" type="ORF">FSARC_12927</name>
</gene>
<reference evidence="15" key="1">
    <citation type="journal article" date="2020" name="BMC Genomics">
        <title>Correction to: Identification and distribution of gene clusters required for synthesis of sphingolipid metabolism inhibitors in diverse species of the filamentous fungus Fusarium.</title>
        <authorList>
            <person name="Kim H.S."/>
            <person name="Lohmar J.M."/>
            <person name="Busman M."/>
            <person name="Brown D.W."/>
            <person name="Naumann T.A."/>
            <person name="Divon H.H."/>
            <person name="Lysoe E."/>
            <person name="Uhlig S."/>
            <person name="Proctor R.H."/>
        </authorList>
    </citation>
    <scope>NUCLEOTIDE SEQUENCE</scope>
    <source>
        <strain evidence="15">NRRL 20472</strain>
    </source>
</reference>
<feature type="transmembrane region" description="Helical" evidence="12">
    <location>
        <begin position="724"/>
        <end position="748"/>
    </location>
</feature>
<feature type="transmembrane region" description="Helical" evidence="12">
    <location>
        <begin position="852"/>
        <end position="872"/>
    </location>
</feature>
<keyword evidence="8 12" id="KW-1133">Transmembrane helix</keyword>
<comment type="subcellular location">
    <subcellularLocation>
        <location evidence="1">Cell membrane</location>
        <topology evidence="1">Multi-pass membrane protein</topology>
    </subcellularLocation>
</comment>
<dbReference type="CDD" id="cd18579">
    <property type="entry name" value="ABC_6TM_ABCC_D1"/>
    <property type="match status" value="1"/>
</dbReference>
<evidence type="ECO:0000256" key="7">
    <source>
        <dbReference type="ARBA" id="ARBA00022840"/>
    </source>
</evidence>
<keyword evidence="16" id="KW-1185">Reference proteome</keyword>
<feature type="transmembrane region" description="Helical" evidence="12">
    <location>
        <begin position="349"/>
        <end position="378"/>
    </location>
</feature>
<keyword evidence="4" id="KW-1003">Cell membrane</keyword>
<feature type="transmembrane region" description="Helical" evidence="12">
    <location>
        <begin position="768"/>
        <end position="788"/>
    </location>
</feature>
<dbReference type="Pfam" id="PF00664">
    <property type="entry name" value="ABC_membrane"/>
    <property type="match status" value="2"/>
</dbReference>
<dbReference type="PROSITE" id="PS00211">
    <property type="entry name" value="ABC_TRANSPORTER_1"/>
    <property type="match status" value="1"/>
</dbReference>
<dbReference type="Gene3D" id="1.20.1560.10">
    <property type="entry name" value="ABC transporter type 1, transmembrane domain"/>
    <property type="match status" value="2"/>
</dbReference>
<dbReference type="GO" id="GO:0005886">
    <property type="term" value="C:plasma membrane"/>
    <property type="evidence" value="ECO:0007669"/>
    <property type="project" value="UniProtKB-SubCell"/>
</dbReference>
<dbReference type="InterPro" id="IPR011527">
    <property type="entry name" value="ABC1_TM_dom"/>
</dbReference>
<feature type="transmembrane region" description="Helical" evidence="12">
    <location>
        <begin position="241"/>
        <end position="263"/>
    </location>
</feature>
<dbReference type="OrthoDB" id="6500128at2759"/>
<keyword evidence="10" id="KW-0325">Glycoprotein</keyword>
<dbReference type="PANTHER" id="PTHR24223">
    <property type="entry name" value="ATP-BINDING CASSETTE SUB-FAMILY C"/>
    <property type="match status" value="1"/>
</dbReference>
<dbReference type="AlphaFoldDB" id="A0A8H4T4V5"/>
<sequence>MIDPFDLRLQARTLYYRDNNSPQAVVFTTGLVLKIAILVVETVEKRRLLKSPYSAYPPEALGGIVNRSVFWWLNSLLLKGSSSRLQMDHLFDLDQELLSEKLDKSFRLTWTASRKRSPYSLLWTVVRCARKPMFASVAARLVLIAFKFSQPLLIDRAVSLLTEPESEYRINTGRTLIGATALVYLGIALATGHFSHNTYRFITIFRGGLIGLVYSKTLDLDTSQAGDAAAITLMSTDIDRIAAGFELFAALWAGPIEIAIGIYLLYLRLGVSCVVSIILALLFIMACLAMGRLSATAKKDWLAAVQRRVAATSSALSNMKGIKMTGLSQIVESTIQNLRMDELHASKRFRWLLSATATISNMSMLTIATITITTYILVGRGDGNARFDPALAFTSISLISLIANPVQEISVAIPQMAAAIGCFQRIQTYLLAPSLRKDNHYDSESILPPPSESAYELSDLLSVISVRGAHFTFKIASEPVLHDIDLVLPPKSWTVLLGPVGSGKSALILALLGELVRTRGVVHRDVGFEIAYCAQEPWLPNLTIRQVMMGSSDIDQQWYSSVVHACALDRDCEELPHGEENLVGSNGSSLSGGQKQRISLARSLYSRKRLLLLDDVLSGLDPTTEQLIVKLRHIRQADYAIVMSPDGRIAEQGMPHQVSFLQKQQDEDRNAVASSPSPDAIAIEQPNRSQHRLSMELQQEELQQDLSRQSGDIRLYGYYLEAMGWLNAVGFAVSDGIFAFCVTFPTLWLKWWSEEEAVGPGSRMTMYMAVYGMFSLVGILSFFTKFYLRTSRQLRLLELEAKSPLYSHFSESLSGLATVRAFVWQKPLTDKMHGLLNESQKPFYLLWSIQRWLNFVLDCIVAIVACVIMTLATQTGDLSAGLLGVALVNILTFSQNLTSLIRVWVDLETSLGAVARVRSFEMDTPCEKLPQERAIPPTDWPADGEIQWRDVSASYRPGGELVLQGLSFAIQKGSKVGICGRTGSGKSSFLLALLRLVEVEHGDISVDGLSLIDIPRALIRRRLTVMPQDPLLLTGTVRFSIDPWHESSDDTIELALRKVGLWDIILARGGIGIDMDVCPISRGQQQLLCLAHALLSKSQILILDEATSNLDEGSQTKIMQLIEESFASRTVLVVAHHLHTLRNFDQIIVLDRGRLVGSGTPDELMSRPGRFRALWNSQSN</sequence>
<evidence type="ECO:0000256" key="12">
    <source>
        <dbReference type="SAM" id="Phobius"/>
    </source>
</evidence>
<dbReference type="EMBL" id="JABEXW010000918">
    <property type="protein sequence ID" value="KAF4951397.1"/>
    <property type="molecule type" value="Genomic_DNA"/>
</dbReference>
<evidence type="ECO:0000256" key="9">
    <source>
        <dbReference type="ARBA" id="ARBA00023136"/>
    </source>
</evidence>
<dbReference type="Pfam" id="PF00005">
    <property type="entry name" value="ABC_tran"/>
    <property type="match status" value="2"/>
</dbReference>
<evidence type="ECO:0000256" key="10">
    <source>
        <dbReference type="ARBA" id="ARBA00023180"/>
    </source>
</evidence>
<evidence type="ECO:0000256" key="2">
    <source>
        <dbReference type="ARBA" id="ARBA00009726"/>
    </source>
</evidence>
<evidence type="ECO:0008006" key="17">
    <source>
        <dbReference type="Google" id="ProtNLM"/>
    </source>
</evidence>
<evidence type="ECO:0000313" key="15">
    <source>
        <dbReference type="EMBL" id="KAF4951397.1"/>
    </source>
</evidence>
<evidence type="ECO:0000256" key="11">
    <source>
        <dbReference type="SAM" id="MobiDB-lite"/>
    </source>
</evidence>
<evidence type="ECO:0000256" key="6">
    <source>
        <dbReference type="ARBA" id="ARBA00022741"/>
    </source>
</evidence>
<dbReference type="GO" id="GO:0140359">
    <property type="term" value="F:ABC-type transporter activity"/>
    <property type="evidence" value="ECO:0007669"/>
    <property type="project" value="InterPro"/>
</dbReference>
<evidence type="ECO:0000256" key="1">
    <source>
        <dbReference type="ARBA" id="ARBA00004651"/>
    </source>
</evidence>
<dbReference type="InterPro" id="IPR036640">
    <property type="entry name" value="ABC1_TM_sf"/>
</dbReference>
<accession>A0A8H4T4V5</accession>
<evidence type="ECO:0000313" key="16">
    <source>
        <dbReference type="Proteomes" id="UP000622797"/>
    </source>
</evidence>
<dbReference type="SUPFAM" id="SSF90123">
    <property type="entry name" value="ABC transporter transmembrane region"/>
    <property type="match status" value="2"/>
</dbReference>
<dbReference type="Gene3D" id="3.40.50.300">
    <property type="entry name" value="P-loop containing nucleotide triphosphate hydrolases"/>
    <property type="match status" value="2"/>
</dbReference>
<feature type="region of interest" description="Disordered" evidence="11">
    <location>
        <begin position="662"/>
        <end position="681"/>
    </location>
</feature>
<proteinExistence type="inferred from homology"/>
<feature type="transmembrane region" description="Helical" evidence="12">
    <location>
        <begin position="174"/>
        <end position="194"/>
    </location>
</feature>
<keyword evidence="9 12" id="KW-0472">Membrane</keyword>
<dbReference type="InterPro" id="IPR050173">
    <property type="entry name" value="ABC_transporter_C-like"/>
</dbReference>
<feature type="domain" description="ABC transmembrane type-1" evidence="14">
    <location>
        <begin position="134"/>
        <end position="418"/>
    </location>
</feature>
<dbReference type="GO" id="GO:0005524">
    <property type="term" value="F:ATP binding"/>
    <property type="evidence" value="ECO:0007669"/>
    <property type="project" value="UniProtKB-KW"/>
</dbReference>
<evidence type="ECO:0000259" key="13">
    <source>
        <dbReference type="PROSITE" id="PS50893"/>
    </source>
</evidence>
<dbReference type="SMART" id="SM00382">
    <property type="entry name" value="AAA"/>
    <property type="match status" value="2"/>
</dbReference>
<keyword evidence="6" id="KW-0547">Nucleotide-binding</keyword>
<dbReference type="CDD" id="cd18580">
    <property type="entry name" value="ABC_6TM_ABCC_D2"/>
    <property type="match status" value="1"/>
</dbReference>
<dbReference type="FunFam" id="1.20.1560.10:FF:000055">
    <property type="entry name" value="ABC multidrug transporter (Eurofung)"/>
    <property type="match status" value="1"/>
</dbReference>
<evidence type="ECO:0000259" key="14">
    <source>
        <dbReference type="PROSITE" id="PS50929"/>
    </source>
</evidence>
<dbReference type="InterPro" id="IPR044746">
    <property type="entry name" value="ABCC_6TM_D1"/>
</dbReference>
<keyword evidence="3" id="KW-0813">Transport</keyword>
<evidence type="ECO:0000256" key="4">
    <source>
        <dbReference type="ARBA" id="ARBA00022475"/>
    </source>
</evidence>
<dbReference type="PROSITE" id="PS50929">
    <property type="entry name" value="ABC_TM1F"/>
    <property type="match status" value="2"/>
</dbReference>
<dbReference type="InterPro" id="IPR027417">
    <property type="entry name" value="P-loop_NTPase"/>
</dbReference>
<reference evidence="15" key="2">
    <citation type="submission" date="2020-05" db="EMBL/GenBank/DDBJ databases">
        <authorList>
            <person name="Kim H.-S."/>
            <person name="Proctor R.H."/>
            <person name="Brown D.W."/>
        </authorList>
    </citation>
    <scope>NUCLEOTIDE SEQUENCE</scope>
    <source>
        <strain evidence="15">NRRL 20472</strain>
    </source>
</reference>
<dbReference type="PANTHER" id="PTHR24223:SF399">
    <property type="entry name" value="ABC TRANSPORTER ATNG"/>
    <property type="match status" value="1"/>
</dbReference>
<feature type="domain" description="ABC transporter" evidence="13">
    <location>
        <begin position="946"/>
        <end position="1177"/>
    </location>
</feature>
<organism evidence="15 16">
    <name type="scientific">Fusarium sarcochroum</name>
    <dbReference type="NCBI Taxonomy" id="1208366"/>
    <lineage>
        <taxon>Eukaryota</taxon>
        <taxon>Fungi</taxon>
        <taxon>Dikarya</taxon>
        <taxon>Ascomycota</taxon>
        <taxon>Pezizomycotina</taxon>
        <taxon>Sordariomycetes</taxon>
        <taxon>Hypocreomycetidae</taxon>
        <taxon>Hypocreales</taxon>
        <taxon>Nectriaceae</taxon>
        <taxon>Fusarium</taxon>
        <taxon>Fusarium lateritium species complex</taxon>
    </lineage>
</organism>
<keyword evidence="5 12" id="KW-0812">Transmembrane</keyword>
<dbReference type="InterPro" id="IPR003593">
    <property type="entry name" value="AAA+_ATPase"/>
</dbReference>
<dbReference type="InterPro" id="IPR003439">
    <property type="entry name" value="ABC_transporter-like_ATP-bd"/>
</dbReference>
<name>A0A8H4T4V5_9HYPO</name>
<dbReference type="GO" id="GO:0016887">
    <property type="term" value="F:ATP hydrolysis activity"/>
    <property type="evidence" value="ECO:0007669"/>
    <property type="project" value="InterPro"/>
</dbReference>
<evidence type="ECO:0000256" key="5">
    <source>
        <dbReference type="ARBA" id="ARBA00022692"/>
    </source>
</evidence>
<dbReference type="PROSITE" id="PS50893">
    <property type="entry name" value="ABC_TRANSPORTER_2"/>
    <property type="match status" value="2"/>
</dbReference>
<feature type="domain" description="ABC transporter" evidence="13">
    <location>
        <begin position="466"/>
        <end position="719"/>
    </location>
</feature>
<evidence type="ECO:0000256" key="3">
    <source>
        <dbReference type="ARBA" id="ARBA00022448"/>
    </source>
</evidence>
<protein>
    <recommendedName>
        <fullName evidence="17">ABC transporter</fullName>
    </recommendedName>
</protein>
<comment type="similarity">
    <text evidence="2">Belongs to the ABC transporter superfamily. ABCC family. Conjugate transporter (TC 3.A.1.208) subfamily.</text>
</comment>
<evidence type="ECO:0000256" key="8">
    <source>
        <dbReference type="ARBA" id="ARBA00022989"/>
    </source>
</evidence>
<feature type="transmembrane region" description="Helical" evidence="12">
    <location>
        <begin position="269"/>
        <end position="289"/>
    </location>
</feature>